<feature type="non-terminal residue" evidence="1">
    <location>
        <position position="1"/>
    </location>
</feature>
<reference evidence="1" key="1">
    <citation type="submission" date="2021-02" db="EMBL/GenBank/DDBJ databases">
        <authorList>
            <person name="Nowell W R."/>
        </authorList>
    </citation>
    <scope>NUCLEOTIDE SEQUENCE</scope>
</reference>
<accession>A0A8S2SV44</accession>
<gene>
    <name evidence="1" type="ORF">SRO942_LOCUS32158</name>
</gene>
<dbReference type="InterPro" id="IPR032675">
    <property type="entry name" value="LRR_dom_sf"/>
</dbReference>
<comment type="caution">
    <text evidence="1">The sequence shown here is derived from an EMBL/GenBank/DDBJ whole genome shotgun (WGS) entry which is preliminary data.</text>
</comment>
<dbReference type="Gene3D" id="3.80.10.10">
    <property type="entry name" value="Ribonuclease Inhibitor"/>
    <property type="match status" value="1"/>
</dbReference>
<sequence>IKLDSTSQLEIEHYCKDVIIQNEHRILSLYFEDEPVINDFLTHCIIDLSFDRLESIVLDEVSLDRLVILFFYLKSLPRLVSLTIYIENKWSCDDDGKELDAFVVLASNERFSTIEYLNIDHKCIFNELFSILQHTPQLRHLIHKNLIKSNTNIDFQKLVALPNLIYLRIDNCEIGFDEFEIFITKLYAQLQILNIEQHLCDGCLDAD</sequence>
<dbReference type="EMBL" id="CAJOBC010071600">
    <property type="protein sequence ID" value="CAF4244355.1"/>
    <property type="molecule type" value="Genomic_DNA"/>
</dbReference>
<name>A0A8S2SV44_9BILA</name>
<dbReference type="Proteomes" id="UP000681722">
    <property type="component" value="Unassembled WGS sequence"/>
</dbReference>
<protein>
    <submittedName>
        <fullName evidence="1">Uncharacterized protein</fullName>
    </submittedName>
</protein>
<dbReference type="OrthoDB" id="9987094at2759"/>
<dbReference type="AlphaFoldDB" id="A0A8S2SV44"/>
<evidence type="ECO:0000313" key="2">
    <source>
        <dbReference type="Proteomes" id="UP000681722"/>
    </source>
</evidence>
<proteinExistence type="predicted"/>
<organism evidence="1 2">
    <name type="scientific">Didymodactylos carnosus</name>
    <dbReference type="NCBI Taxonomy" id="1234261"/>
    <lineage>
        <taxon>Eukaryota</taxon>
        <taxon>Metazoa</taxon>
        <taxon>Spiralia</taxon>
        <taxon>Gnathifera</taxon>
        <taxon>Rotifera</taxon>
        <taxon>Eurotatoria</taxon>
        <taxon>Bdelloidea</taxon>
        <taxon>Philodinida</taxon>
        <taxon>Philodinidae</taxon>
        <taxon>Didymodactylos</taxon>
    </lineage>
</organism>
<dbReference type="SUPFAM" id="SSF52047">
    <property type="entry name" value="RNI-like"/>
    <property type="match status" value="1"/>
</dbReference>
<evidence type="ECO:0000313" key="1">
    <source>
        <dbReference type="EMBL" id="CAF4244355.1"/>
    </source>
</evidence>